<evidence type="ECO:0000313" key="6">
    <source>
        <dbReference type="Proteomes" id="UP000050544"/>
    </source>
</evidence>
<proteinExistence type="inferred from homology"/>
<evidence type="ECO:0000256" key="3">
    <source>
        <dbReference type="PIRNR" id="PIRNR002070"/>
    </source>
</evidence>
<keyword evidence="6" id="KW-1185">Reference proteome</keyword>
<sequence>MSRGLNKVMLIGHLGRDPEMRYTPSGRPVTTFTIATTRTWNTSNGERHTETEWFNVVTWGNLAEICKQYLSKGQQVYVEGRLQTRRWEDSEGNKHTSVEIVANEMMILGERREPLSNNHFTESLQETHSTDEEIEEDEYPF</sequence>
<dbReference type="RefSeq" id="WP_054521710.1">
    <property type="nucleotide sequence ID" value="NZ_LGKO01000004.1"/>
</dbReference>
<evidence type="ECO:0000256" key="4">
    <source>
        <dbReference type="SAM" id="MobiDB-lite"/>
    </source>
</evidence>
<accession>A0A0P6XSC0</accession>
<dbReference type="GO" id="GO:0003697">
    <property type="term" value="F:single-stranded DNA binding"/>
    <property type="evidence" value="ECO:0007669"/>
    <property type="project" value="UniProtKB-UniRule"/>
</dbReference>
<evidence type="ECO:0000256" key="2">
    <source>
        <dbReference type="HAMAP-Rule" id="MF_00984"/>
    </source>
</evidence>
<dbReference type="HAMAP" id="MF_00984">
    <property type="entry name" value="SSB"/>
    <property type="match status" value="1"/>
</dbReference>
<dbReference type="PANTHER" id="PTHR10302:SF27">
    <property type="entry name" value="SINGLE-STRANDED DNA-BINDING PROTEIN"/>
    <property type="match status" value="1"/>
</dbReference>
<dbReference type="Pfam" id="PF00436">
    <property type="entry name" value="SSB"/>
    <property type="match status" value="1"/>
</dbReference>
<dbReference type="EMBL" id="LGKO01000004">
    <property type="protein sequence ID" value="KPL83289.1"/>
    <property type="molecule type" value="Genomic_DNA"/>
</dbReference>
<dbReference type="STRING" id="869279.SE15_08670"/>
<keyword evidence="1 2" id="KW-0238">DNA-binding</keyword>
<dbReference type="OrthoDB" id="9809878at2"/>
<dbReference type="SUPFAM" id="SSF50249">
    <property type="entry name" value="Nucleic acid-binding proteins"/>
    <property type="match status" value="1"/>
</dbReference>
<comment type="subunit">
    <text evidence="2">Homotetramer.</text>
</comment>
<comment type="caution">
    <text evidence="2">Lacks conserved residue(s) required for the propagation of feature annotation.</text>
</comment>
<dbReference type="GO" id="GO:0006260">
    <property type="term" value="P:DNA replication"/>
    <property type="evidence" value="ECO:0007669"/>
    <property type="project" value="InterPro"/>
</dbReference>
<gene>
    <name evidence="5" type="ORF">SE15_08670</name>
</gene>
<reference evidence="5 6" key="1">
    <citation type="submission" date="2015-07" db="EMBL/GenBank/DDBJ databases">
        <title>Whole genome sequence of Thermanaerothrix daxensis DSM 23592.</title>
        <authorList>
            <person name="Hemp J."/>
            <person name="Ward L.M."/>
            <person name="Pace L.A."/>
            <person name="Fischer W.W."/>
        </authorList>
    </citation>
    <scope>NUCLEOTIDE SEQUENCE [LARGE SCALE GENOMIC DNA]</scope>
    <source>
        <strain evidence="5 6">GNS-1</strain>
    </source>
</reference>
<dbReference type="CDD" id="cd04496">
    <property type="entry name" value="SSB_OBF"/>
    <property type="match status" value="1"/>
</dbReference>
<dbReference type="Proteomes" id="UP000050544">
    <property type="component" value="Unassembled WGS sequence"/>
</dbReference>
<dbReference type="NCBIfam" id="TIGR00621">
    <property type="entry name" value="ssb"/>
    <property type="match status" value="1"/>
</dbReference>
<evidence type="ECO:0000313" key="5">
    <source>
        <dbReference type="EMBL" id="KPL83289.1"/>
    </source>
</evidence>
<dbReference type="InterPro" id="IPR011344">
    <property type="entry name" value="ssDNA-bd"/>
</dbReference>
<organism evidence="5 6">
    <name type="scientific">Thermanaerothrix daxensis</name>
    <dbReference type="NCBI Taxonomy" id="869279"/>
    <lineage>
        <taxon>Bacteria</taxon>
        <taxon>Bacillati</taxon>
        <taxon>Chloroflexota</taxon>
        <taxon>Anaerolineae</taxon>
        <taxon>Anaerolineales</taxon>
        <taxon>Anaerolineaceae</taxon>
        <taxon>Thermanaerothrix</taxon>
    </lineage>
</organism>
<dbReference type="PATRIC" id="fig|869279.4.peg.2465"/>
<protein>
    <recommendedName>
        <fullName evidence="2 3">Single-stranded DNA-binding protein</fullName>
        <shortName evidence="2">SSB</shortName>
    </recommendedName>
</protein>
<dbReference type="PIRSF" id="PIRSF002070">
    <property type="entry name" value="SSB"/>
    <property type="match status" value="1"/>
</dbReference>
<dbReference type="Gene3D" id="2.40.50.140">
    <property type="entry name" value="Nucleic acid-binding proteins"/>
    <property type="match status" value="1"/>
</dbReference>
<feature type="compositionally biased region" description="Acidic residues" evidence="4">
    <location>
        <begin position="132"/>
        <end position="141"/>
    </location>
</feature>
<dbReference type="InterPro" id="IPR012340">
    <property type="entry name" value="NA-bd_OB-fold"/>
</dbReference>
<dbReference type="GO" id="GO:0009295">
    <property type="term" value="C:nucleoid"/>
    <property type="evidence" value="ECO:0007669"/>
    <property type="project" value="TreeGrafter"/>
</dbReference>
<comment type="caution">
    <text evidence="5">The sequence shown here is derived from an EMBL/GenBank/DDBJ whole genome shotgun (WGS) entry which is preliminary data.</text>
</comment>
<dbReference type="PROSITE" id="PS50935">
    <property type="entry name" value="SSB"/>
    <property type="match status" value="1"/>
</dbReference>
<name>A0A0P6XSC0_9CHLR</name>
<dbReference type="AlphaFoldDB" id="A0A0P6XSC0"/>
<feature type="region of interest" description="Disordered" evidence="4">
    <location>
        <begin position="116"/>
        <end position="141"/>
    </location>
</feature>
<feature type="compositionally biased region" description="Polar residues" evidence="4">
    <location>
        <begin position="116"/>
        <end position="127"/>
    </location>
</feature>
<dbReference type="PANTHER" id="PTHR10302">
    <property type="entry name" value="SINGLE-STRANDED DNA-BINDING PROTEIN"/>
    <property type="match status" value="1"/>
</dbReference>
<evidence type="ECO:0000256" key="1">
    <source>
        <dbReference type="ARBA" id="ARBA00023125"/>
    </source>
</evidence>
<dbReference type="InterPro" id="IPR000424">
    <property type="entry name" value="Primosome_PriB/ssb"/>
</dbReference>